<evidence type="ECO:0000313" key="1">
    <source>
        <dbReference type="EMBL" id="THU64930.1"/>
    </source>
</evidence>
<evidence type="ECO:0000313" key="2">
    <source>
        <dbReference type="Proteomes" id="UP000317650"/>
    </source>
</evidence>
<keyword evidence="2" id="KW-1185">Reference proteome</keyword>
<dbReference type="Proteomes" id="UP000317650">
    <property type="component" value="Chromosome 1"/>
</dbReference>
<comment type="caution">
    <text evidence="1">The sequence shown here is derived from an EMBL/GenBank/DDBJ whole genome shotgun (WGS) entry which is preliminary data.</text>
</comment>
<protein>
    <submittedName>
        <fullName evidence="1">Uncharacterized protein</fullName>
    </submittedName>
</protein>
<gene>
    <name evidence="1" type="ORF">C4D60_Mb01t31680</name>
</gene>
<reference evidence="1 2" key="1">
    <citation type="journal article" date="2019" name="Nat. Plants">
        <title>Genome sequencing of Musa balbisiana reveals subgenome evolution and function divergence in polyploid bananas.</title>
        <authorList>
            <person name="Yao X."/>
        </authorList>
    </citation>
    <scope>NUCLEOTIDE SEQUENCE [LARGE SCALE GENOMIC DNA]</scope>
    <source>
        <strain evidence="2">cv. DH-PKW</strain>
        <tissue evidence="1">Leaves</tissue>
    </source>
</reference>
<dbReference type="STRING" id="52838.A0A4S8JS67"/>
<proteinExistence type="predicted"/>
<accession>A0A4S8JS67</accession>
<dbReference type="EMBL" id="PYDT01000004">
    <property type="protein sequence ID" value="THU64930.1"/>
    <property type="molecule type" value="Genomic_DNA"/>
</dbReference>
<organism evidence="1 2">
    <name type="scientific">Musa balbisiana</name>
    <name type="common">Banana</name>
    <dbReference type="NCBI Taxonomy" id="52838"/>
    <lineage>
        <taxon>Eukaryota</taxon>
        <taxon>Viridiplantae</taxon>
        <taxon>Streptophyta</taxon>
        <taxon>Embryophyta</taxon>
        <taxon>Tracheophyta</taxon>
        <taxon>Spermatophyta</taxon>
        <taxon>Magnoliopsida</taxon>
        <taxon>Liliopsida</taxon>
        <taxon>Zingiberales</taxon>
        <taxon>Musaceae</taxon>
        <taxon>Musa</taxon>
    </lineage>
</organism>
<dbReference type="AlphaFoldDB" id="A0A4S8JS67"/>
<name>A0A4S8JS67_MUSBA</name>
<sequence length="75" mass="8165">MKDSKPVYISISCNLPAIPHPTFSRDPVPFFLSPRSSISTAPVFRINRWSGNLLSLDMSSLLCSVNDLVSLSSPG</sequence>